<dbReference type="OrthoDB" id="5647392at2759"/>
<feature type="compositionally biased region" description="Low complexity" evidence="1">
    <location>
        <begin position="132"/>
        <end position="144"/>
    </location>
</feature>
<keyword evidence="2" id="KW-1133">Transmembrane helix</keyword>
<reference evidence="4" key="1">
    <citation type="submission" date="2022-07" db="EMBL/GenBank/DDBJ databases">
        <title>Phylogenomic reconstructions and comparative analyses of Kickxellomycotina fungi.</title>
        <authorList>
            <person name="Reynolds N.K."/>
            <person name="Stajich J.E."/>
            <person name="Barry K."/>
            <person name="Grigoriev I.V."/>
            <person name="Crous P."/>
            <person name="Smith M.E."/>
        </authorList>
    </citation>
    <scope>NUCLEOTIDE SEQUENCE</scope>
    <source>
        <strain evidence="4">RSA 1196</strain>
    </source>
</reference>
<dbReference type="PANTHER" id="PTHR39405">
    <property type="entry name" value="DSC E3 UBIQUITIN LIGASE COMPLEX SUBUNIT 4"/>
    <property type="match status" value="1"/>
</dbReference>
<name>A0A9W8ASH3_9FUNG</name>
<keyword evidence="2" id="KW-0812">Transmembrane</keyword>
<comment type="caution">
    <text evidence="4">The sequence shown here is derived from an EMBL/GenBank/DDBJ whole genome shotgun (WGS) entry which is preliminary data.</text>
</comment>
<evidence type="ECO:0000313" key="5">
    <source>
        <dbReference type="Proteomes" id="UP001150925"/>
    </source>
</evidence>
<organism evidence="4 5">
    <name type="scientific">Dispira parvispora</name>
    <dbReference type="NCBI Taxonomy" id="1520584"/>
    <lineage>
        <taxon>Eukaryota</taxon>
        <taxon>Fungi</taxon>
        <taxon>Fungi incertae sedis</taxon>
        <taxon>Zoopagomycota</taxon>
        <taxon>Kickxellomycotina</taxon>
        <taxon>Dimargaritomycetes</taxon>
        <taxon>Dimargaritales</taxon>
        <taxon>Dimargaritaceae</taxon>
        <taxon>Dispira</taxon>
    </lineage>
</organism>
<dbReference type="GO" id="GO:0005783">
    <property type="term" value="C:endoplasmic reticulum"/>
    <property type="evidence" value="ECO:0007669"/>
    <property type="project" value="TreeGrafter"/>
</dbReference>
<proteinExistence type="predicted"/>
<dbReference type="Pfam" id="PF08508">
    <property type="entry name" value="DUF1746"/>
    <property type="match status" value="1"/>
</dbReference>
<feature type="region of interest" description="Disordered" evidence="1">
    <location>
        <begin position="194"/>
        <end position="219"/>
    </location>
</feature>
<dbReference type="AlphaFoldDB" id="A0A9W8ASH3"/>
<feature type="transmembrane region" description="Helical" evidence="2">
    <location>
        <begin position="56"/>
        <end position="75"/>
    </location>
</feature>
<keyword evidence="2" id="KW-0472">Membrane</keyword>
<evidence type="ECO:0000256" key="1">
    <source>
        <dbReference type="SAM" id="MobiDB-lite"/>
    </source>
</evidence>
<gene>
    <name evidence="4" type="ORF">IWQ62_001399</name>
</gene>
<feature type="region of interest" description="Disordered" evidence="1">
    <location>
        <begin position="257"/>
        <end position="276"/>
    </location>
</feature>
<keyword evidence="5" id="KW-1185">Reference proteome</keyword>
<dbReference type="InterPro" id="IPR038967">
    <property type="entry name" value="Dsc4-like"/>
</dbReference>
<protein>
    <recommendedName>
        <fullName evidence="3">DUF1746 domain-containing protein</fullName>
    </recommendedName>
</protein>
<dbReference type="InterPro" id="IPR013715">
    <property type="entry name" value="DUF1746"/>
</dbReference>
<evidence type="ECO:0000259" key="3">
    <source>
        <dbReference type="Pfam" id="PF08508"/>
    </source>
</evidence>
<feature type="region of interest" description="Disordered" evidence="1">
    <location>
        <begin position="129"/>
        <end position="148"/>
    </location>
</feature>
<dbReference type="GO" id="GO:0044695">
    <property type="term" value="C:Dsc E3 ubiquitin ligase complex"/>
    <property type="evidence" value="ECO:0007669"/>
    <property type="project" value="InterPro"/>
</dbReference>
<dbReference type="Proteomes" id="UP001150925">
    <property type="component" value="Unassembled WGS sequence"/>
</dbReference>
<evidence type="ECO:0000313" key="4">
    <source>
        <dbReference type="EMBL" id="KAJ1968180.1"/>
    </source>
</evidence>
<dbReference type="PANTHER" id="PTHR39405:SF1">
    <property type="entry name" value="DSC E3 UBIQUITIN LIGASE COMPLEX SUBUNIT 4"/>
    <property type="match status" value="1"/>
</dbReference>
<sequence length="276" mass="30423">MASKKDIAVHRLLRTAELALKVLFVLLYLFDRSFFYYLLRVIVNKFVVLRSASTSLQQSCLVIAVFNVVSVLRHITMSPSQGIFIDFVGQSWSHKIVTLFLADTTVIFLQMLLVLTTFHAFSPAARDGQTLSSSEASDQGSSDQLTSDGRTLNRARLSMLLSQLSQHLDHGTVRSEESESAPATMSRDARIAHAAGEPTQTSSPSTLSPPPIHRPTLGDAQEETSLLVTTGDYPGEDDLYVLQLSWSRIKELFSRSHQAFNSPPSNASRESSPLPV</sequence>
<evidence type="ECO:0000256" key="2">
    <source>
        <dbReference type="SAM" id="Phobius"/>
    </source>
</evidence>
<dbReference type="GO" id="GO:0032933">
    <property type="term" value="P:SREBP signaling pathway"/>
    <property type="evidence" value="ECO:0007669"/>
    <property type="project" value="InterPro"/>
</dbReference>
<feature type="transmembrane region" description="Helical" evidence="2">
    <location>
        <begin position="96"/>
        <end position="121"/>
    </location>
</feature>
<accession>A0A9W8ASH3</accession>
<dbReference type="EMBL" id="JANBPY010000220">
    <property type="protein sequence ID" value="KAJ1968180.1"/>
    <property type="molecule type" value="Genomic_DNA"/>
</dbReference>
<feature type="domain" description="DUF1746" evidence="3">
    <location>
        <begin position="22"/>
        <end position="112"/>
    </location>
</feature>